<proteinExistence type="predicted"/>
<gene>
    <name evidence="1" type="ORF">ACFSQT_17525</name>
</gene>
<comment type="caution">
    <text evidence="1">The sequence shown here is derived from an EMBL/GenBank/DDBJ whole genome shotgun (WGS) entry which is preliminary data.</text>
</comment>
<sequence length="345" mass="39835">MEYKNGNRYVCNFLARSQSGALCQHLPADPIDACVVDAFFAAASPAELAELMHAKDARQQANDAFDRAEEQQIKRLRYQALLAERQYDRVDPDNRLIAAELERRWESSLRELRRAEEAFERRRAMQSQSDDLTLVDQNDFIDASSQLPAFWLRPDIEWGRKKALLRSLIDKVILQRVVRDRITIRIVWRRGEVTEREVEPRVHALSALSRGAEMEVRLIELAHQGLNDTEIAAKLTEEGFRSSRCSYVPVRTVQVVRQRNRVLRQSTPIRSYHLPGWLTVSELAMAADVSRSWIRHRIRRGVIKIQQNAYPNRVLFPDAAETIAAIQQLKSGLRQHLDFTQSATE</sequence>
<name>A0ABW4WH43_9HYPH</name>
<evidence type="ECO:0000313" key="1">
    <source>
        <dbReference type="EMBL" id="MFD2054817.1"/>
    </source>
</evidence>
<accession>A0ABW4WH43</accession>
<evidence type="ECO:0000313" key="2">
    <source>
        <dbReference type="Proteomes" id="UP001597349"/>
    </source>
</evidence>
<dbReference type="RefSeq" id="WP_379020696.1">
    <property type="nucleotide sequence ID" value="NZ_JBHUGY010000027.1"/>
</dbReference>
<protein>
    <submittedName>
        <fullName evidence="1">Uncharacterized protein</fullName>
    </submittedName>
</protein>
<reference evidence="2" key="1">
    <citation type="journal article" date="2019" name="Int. J. Syst. Evol. Microbiol.">
        <title>The Global Catalogue of Microorganisms (GCM) 10K type strain sequencing project: providing services to taxonomists for standard genome sequencing and annotation.</title>
        <authorList>
            <consortium name="The Broad Institute Genomics Platform"/>
            <consortium name="The Broad Institute Genome Sequencing Center for Infectious Disease"/>
            <person name="Wu L."/>
            <person name="Ma J."/>
        </authorList>
    </citation>
    <scope>NUCLEOTIDE SEQUENCE [LARGE SCALE GENOMIC DNA]</scope>
    <source>
        <strain evidence="2">CGMCC 1.16226</strain>
    </source>
</reference>
<dbReference type="EMBL" id="JBHUGY010000027">
    <property type="protein sequence ID" value="MFD2054817.1"/>
    <property type="molecule type" value="Genomic_DNA"/>
</dbReference>
<dbReference type="Proteomes" id="UP001597349">
    <property type="component" value="Unassembled WGS sequence"/>
</dbReference>
<organism evidence="1 2">
    <name type="scientific">Mesorhizobium calcicola</name>
    <dbReference type="NCBI Taxonomy" id="1300310"/>
    <lineage>
        <taxon>Bacteria</taxon>
        <taxon>Pseudomonadati</taxon>
        <taxon>Pseudomonadota</taxon>
        <taxon>Alphaproteobacteria</taxon>
        <taxon>Hyphomicrobiales</taxon>
        <taxon>Phyllobacteriaceae</taxon>
        <taxon>Mesorhizobium</taxon>
    </lineage>
</organism>
<keyword evidence="2" id="KW-1185">Reference proteome</keyword>